<protein>
    <submittedName>
        <fullName evidence="1">Uncharacterized protein</fullName>
    </submittedName>
</protein>
<keyword evidence="2" id="KW-1185">Reference proteome</keyword>
<reference evidence="2" key="1">
    <citation type="journal article" date="2019" name="Int. J. Syst. Evol. Microbiol.">
        <title>The Global Catalogue of Microorganisms (GCM) 10K type strain sequencing project: providing services to taxonomists for standard genome sequencing and annotation.</title>
        <authorList>
            <consortium name="The Broad Institute Genomics Platform"/>
            <consortium name="The Broad Institute Genome Sequencing Center for Infectious Disease"/>
            <person name="Wu L."/>
            <person name="Ma J."/>
        </authorList>
    </citation>
    <scope>NUCLEOTIDE SEQUENCE [LARGE SCALE GENOMIC DNA]</scope>
    <source>
        <strain evidence="2">CCUG 63418</strain>
    </source>
</reference>
<proteinExistence type="predicted"/>
<sequence length="47" mass="5275">MEDSSNHSKALLTQGFTVLNEIYTSEELQQLNTLIEAADQSGDTFRK</sequence>
<dbReference type="Proteomes" id="UP001596958">
    <property type="component" value="Unassembled WGS sequence"/>
</dbReference>
<accession>A0ABW2YW53</accession>
<name>A0ABW2YW53_9SPHI</name>
<organism evidence="1 2">
    <name type="scientific">Mucilaginibacter calamicampi</name>
    <dbReference type="NCBI Taxonomy" id="1302352"/>
    <lineage>
        <taxon>Bacteria</taxon>
        <taxon>Pseudomonadati</taxon>
        <taxon>Bacteroidota</taxon>
        <taxon>Sphingobacteriia</taxon>
        <taxon>Sphingobacteriales</taxon>
        <taxon>Sphingobacteriaceae</taxon>
        <taxon>Mucilaginibacter</taxon>
    </lineage>
</organism>
<evidence type="ECO:0000313" key="1">
    <source>
        <dbReference type="EMBL" id="MFD0750085.1"/>
    </source>
</evidence>
<gene>
    <name evidence="1" type="ORF">ACFQZS_08030</name>
</gene>
<evidence type="ECO:0000313" key="2">
    <source>
        <dbReference type="Proteomes" id="UP001596958"/>
    </source>
</evidence>
<dbReference type="EMBL" id="JBHTHU010000005">
    <property type="protein sequence ID" value="MFD0750085.1"/>
    <property type="molecule type" value="Genomic_DNA"/>
</dbReference>
<comment type="caution">
    <text evidence="1">The sequence shown here is derived from an EMBL/GenBank/DDBJ whole genome shotgun (WGS) entry which is preliminary data.</text>
</comment>
<dbReference type="RefSeq" id="WP_377099026.1">
    <property type="nucleotide sequence ID" value="NZ_JBHTHU010000005.1"/>
</dbReference>